<dbReference type="AlphaFoldDB" id="A0A316C1S5"/>
<dbReference type="OrthoDB" id="9812413at2"/>
<evidence type="ECO:0000256" key="2">
    <source>
        <dbReference type="ARBA" id="ARBA00009272"/>
    </source>
</evidence>
<evidence type="ECO:0000256" key="1">
    <source>
        <dbReference type="ARBA" id="ARBA00004117"/>
    </source>
</evidence>
<comment type="similarity">
    <text evidence="2 4">Belongs to the FliE family.</text>
</comment>
<reference evidence="5 6" key="1">
    <citation type="submission" date="2018-05" db="EMBL/GenBank/DDBJ databases">
        <title>Genomic Encyclopedia of Type Strains, Phase IV (KMG-IV): sequencing the most valuable type-strain genomes for metagenomic binning, comparative biology and taxonomic classification.</title>
        <authorList>
            <person name="Goeker M."/>
        </authorList>
    </citation>
    <scope>NUCLEOTIDE SEQUENCE [LARGE SCALE GENOMIC DNA]</scope>
    <source>
        <strain evidence="5 6">DSM 6986</strain>
    </source>
</reference>
<keyword evidence="6" id="KW-1185">Reference proteome</keyword>
<dbReference type="PANTHER" id="PTHR34653">
    <property type="match status" value="1"/>
</dbReference>
<dbReference type="GO" id="GO:0005198">
    <property type="term" value="F:structural molecule activity"/>
    <property type="evidence" value="ECO:0007669"/>
    <property type="project" value="InterPro"/>
</dbReference>
<dbReference type="PANTHER" id="PTHR34653:SF1">
    <property type="entry name" value="FLAGELLAR HOOK-BASAL BODY COMPLEX PROTEIN FLIE"/>
    <property type="match status" value="1"/>
</dbReference>
<dbReference type="GO" id="GO:0009425">
    <property type="term" value="C:bacterial-type flagellum basal body"/>
    <property type="evidence" value="ECO:0007669"/>
    <property type="project" value="UniProtKB-SubCell"/>
</dbReference>
<evidence type="ECO:0000313" key="5">
    <source>
        <dbReference type="EMBL" id="PWJ83679.1"/>
    </source>
</evidence>
<keyword evidence="5" id="KW-0282">Flagellum</keyword>
<dbReference type="Proteomes" id="UP000245396">
    <property type="component" value="Unassembled WGS sequence"/>
</dbReference>
<comment type="caution">
    <text evidence="5">The sequence shown here is derived from an EMBL/GenBank/DDBJ whole genome shotgun (WGS) entry which is preliminary data.</text>
</comment>
<proteinExistence type="inferred from homology"/>
<protein>
    <recommendedName>
        <fullName evidence="4">Flagellar hook-basal body complex protein FliE</fullName>
    </recommendedName>
</protein>
<evidence type="ECO:0000256" key="3">
    <source>
        <dbReference type="ARBA" id="ARBA00023143"/>
    </source>
</evidence>
<dbReference type="Pfam" id="PF02049">
    <property type="entry name" value="FliE"/>
    <property type="match status" value="1"/>
</dbReference>
<dbReference type="InterPro" id="IPR001624">
    <property type="entry name" value="FliE"/>
</dbReference>
<keyword evidence="3 4" id="KW-0975">Bacterial flagellum</keyword>
<dbReference type="HAMAP" id="MF_00724">
    <property type="entry name" value="FliE"/>
    <property type="match status" value="1"/>
</dbReference>
<dbReference type="GO" id="GO:0071973">
    <property type="term" value="P:bacterial-type flagellum-dependent cell motility"/>
    <property type="evidence" value="ECO:0007669"/>
    <property type="project" value="InterPro"/>
</dbReference>
<sequence>MITGVGPINSQLLSKDAGSVTGVSPTALAPTGVETGQSFAAMVSEVANRTIDTLQGAEQVSVRALQGDADMRQVADAVMNAEQSLHAATAIRDKIVSAYLEVSRMAI</sequence>
<name>A0A316C1S5_PSESE</name>
<comment type="subcellular location">
    <subcellularLocation>
        <location evidence="1 4">Bacterial flagellum basal body</location>
    </subcellularLocation>
</comment>
<evidence type="ECO:0000256" key="4">
    <source>
        <dbReference type="HAMAP-Rule" id="MF_00724"/>
    </source>
</evidence>
<gene>
    <name evidence="4" type="primary">fliE</name>
    <name evidence="5" type="ORF">C7441_10871</name>
</gene>
<organism evidence="5 6">
    <name type="scientific">Pseudaminobacter salicylatoxidans</name>
    <dbReference type="NCBI Taxonomy" id="93369"/>
    <lineage>
        <taxon>Bacteria</taxon>
        <taxon>Pseudomonadati</taxon>
        <taxon>Pseudomonadota</taxon>
        <taxon>Alphaproteobacteria</taxon>
        <taxon>Hyphomicrobiales</taxon>
        <taxon>Phyllobacteriaceae</taxon>
        <taxon>Pseudaminobacter</taxon>
    </lineage>
</organism>
<dbReference type="EMBL" id="QGGG01000008">
    <property type="protein sequence ID" value="PWJ83679.1"/>
    <property type="molecule type" value="Genomic_DNA"/>
</dbReference>
<dbReference type="STRING" id="1192868.GCA_000304395_03718"/>
<dbReference type="GO" id="GO:0003774">
    <property type="term" value="F:cytoskeletal motor activity"/>
    <property type="evidence" value="ECO:0007669"/>
    <property type="project" value="InterPro"/>
</dbReference>
<keyword evidence="5" id="KW-0969">Cilium</keyword>
<evidence type="ECO:0000313" key="6">
    <source>
        <dbReference type="Proteomes" id="UP000245396"/>
    </source>
</evidence>
<dbReference type="RefSeq" id="WP_109613146.1">
    <property type="nucleotide sequence ID" value="NZ_QGGG01000008.1"/>
</dbReference>
<accession>A0A316C1S5</accession>
<keyword evidence="5" id="KW-0966">Cell projection</keyword>